<dbReference type="InterPro" id="IPR002510">
    <property type="entry name" value="Metalloprtase-TldD/E_N"/>
</dbReference>
<dbReference type="PANTHER" id="PTHR43421:SF1">
    <property type="entry name" value="METALLOPROTEASE PMBA"/>
    <property type="match status" value="1"/>
</dbReference>
<dbReference type="Pfam" id="PF01523">
    <property type="entry name" value="PmbA_TldD_1st"/>
    <property type="match status" value="1"/>
</dbReference>
<accession>A0A383CAF0</accession>
<evidence type="ECO:0000313" key="2">
    <source>
        <dbReference type="EMBL" id="SVE29141.1"/>
    </source>
</evidence>
<protein>
    <recommendedName>
        <fullName evidence="1">Metalloprotease TldD/E N-terminal domain-containing protein</fullName>
    </recommendedName>
</protein>
<evidence type="ECO:0000259" key="1">
    <source>
        <dbReference type="Pfam" id="PF01523"/>
    </source>
</evidence>
<dbReference type="SUPFAM" id="SSF111283">
    <property type="entry name" value="Putative modulator of DNA gyrase, PmbA/TldD"/>
    <property type="match status" value="1"/>
</dbReference>
<dbReference type="Gene3D" id="3.30.2290.10">
    <property type="entry name" value="PmbA/TldD superfamily"/>
    <property type="match status" value="1"/>
</dbReference>
<feature type="non-terminal residue" evidence="2">
    <location>
        <position position="166"/>
    </location>
</feature>
<dbReference type="AlphaFoldDB" id="A0A383CAF0"/>
<dbReference type="InterPro" id="IPR035068">
    <property type="entry name" value="TldD/PmbA_N"/>
</dbReference>
<name>A0A383CAF0_9ZZZZ</name>
<proteinExistence type="predicted"/>
<dbReference type="InterPro" id="IPR036059">
    <property type="entry name" value="TldD/PmbA_sf"/>
</dbReference>
<dbReference type="InterPro" id="IPR047657">
    <property type="entry name" value="PmbA"/>
</dbReference>
<dbReference type="GO" id="GO:0006508">
    <property type="term" value="P:proteolysis"/>
    <property type="evidence" value="ECO:0007669"/>
    <property type="project" value="InterPro"/>
</dbReference>
<dbReference type="GO" id="GO:0008237">
    <property type="term" value="F:metallopeptidase activity"/>
    <property type="evidence" value="ECO:0007669"/>
    <property type="project" value="InterPro"/>
</dbReference>
<sequence length="166" mass="18500">MNKIQINEKADFLIKKSKKSGADSVDVVYVENTNIDVGCRFKKIEKLERSDSKDLGLRFIKNKKQVIVSSNDLSKKNLEDLVYKASKMVGAVPKDPYCSIAKKKDLIKKIPNLEIFDSKEPTIKSLKDKVIEAESAGLNVKGVTNSEGAEVGWNKSKIHLFNSNGL</sequence>
<dbReference type="GO" id="GO:0005829">
    <property type="term" value="C:cytosol"/>
    <property type="evidence" value="ECO:0007669"/>
    <property type="project" value="TreeGrafter"/>
</dbReference>
<reference evidence="2" key="1">
    <citation type="submission" date="2018-05" db="EMBL/GenBank/DDBJ databases">
        <authorList>
            <person name="Lanie J.A."/>
            <person name="Ng W.-L."/>
            <person name="Kazmierczak K.M."/>
            <person name="Andrzejewski T.M."/>
            <person name="Davidsen T.M."/>
            <person name="Wayne K.J."/>
            <person name="Tettelin H."/>
            <person name="Glass J.I."/>
            <person name="Rusch D."/>
            <person name="Podicherti R."/>
            <person name="Tsui H.-C.T."/>
            <person name="Winkler M.E."/>
        </authorList>
    </citation>
    <scope>NUCLEOTIDE SEQUENCE</scope>
</reference>
<dbReference type="PANTHER" id="PTHR43421">
    <property type="entry name" value="METALLOPROTEASE PMBA"/>
    <property type="match status" value="1"/>
</dbReference>
<dbReference type="EMBL" id="UINC01207164">
    <property type="protein sequence ID" value="SVE29141.1"/>
    <property type="molecule type" value="Genomic_DNA"/>
</dbReference>
<feature type="domain" description="Metalloprotease TldD/E N-terminal" evidence="1">
    <location>
        <begin position="25"/>
        <end position="88"/>
    </location>
</feature>
<organism evidence="2">
    <name type="scientific">marine metagenome</name>
    <dbReference type="NCBI Taxonomy" id="408172"/>
    <lineage>
        <taxon>unclassified sequences</taxon>
        <taxon>metagenomes</taxon>
        <taxon>ecological metagenomes</taxon>
    </lineage>
</organism>
<gene>
    <name evidence="2" type="ORF">METZ01_LOCUS481995</name>
</gene>